<organism evidence="1 2">
    <name type="scientific">Phyllobacterium endophyticum</name>
    <dbReference type="NCBI Taxonomy" id="1149773"/>
    <lineage>
        <taxon>Bacteria</taxon>
        <taxon>Pseudomonadati</taxon>
        <taxon>Pseudomonadota</taxon>
        <taxon>Alphaproteobacteria</taxon>
        <taxon>Hyphomicrobiales</taxon>
        <taxon>Phyllobacteriaceae</taxon>
        <taxon>Phyllobacterium</taxon>
    </lineage>
</organism>
<dbReference type="EMBL" id="PGGN01000001">
    <property type="protein sequence ID" value="PSH60515.1"/>
    <property type="molecule type" value="Genomic_DNA"/>
</dbReference>
<protein>
    <submittedName>
        <fullName evidence="1">Pemk protein</fullName>
    </submittedName>
</protein>
<dbReference type="Gene3D" id="2.30.30.110">
    <property type="match status" value="1"/>
</dbReference>
<dbReference type="Proteomes" id="UP000241158">
    <property type="component" value="Unassembled WGS sequence"/>
</dbReference>
<evidence type="ECO:0000313" key="2">
    <source>
        <dbReference type="Proteomes" id="UP000241158"/>
    </source>
</evidence>
<dbReference type="GO" id="GO:0016075">
    <property type="term" value="P:rRNA catabolic process"/>
    <property type="evidence" value="ECO:0007669"/>
    <property type="project" value="TreeGrafter"/>
</dbReference>
<dbReference type="GO" id="GO:0003677">
    <property type="term" value="F:DNA binding"/>
    <property type="evidence" value="ECO:0007669"/>
    <property type="project" value="InterPro"/>
</dbReference>
<gene>
    <name evidence="1" type="ORF">CU100_07535</name>
</gene>
<sequence length="116" mass="12484">MVDFEPTKGHEQQRRPALAISSFMFNRATGTMIVVPIRSDGNFSRNLGISVEITGTKKITGRALSGQVRVLDIKAGAGQIVDKVDPSVVDHVAAQITAIINAKNRKIVLDCVTVVL</sequence>
<dbReference type="PANTHER" id="PTHR33988">
    <property type="entry name" value="ENDORIBONUCLEASE MAZF-RELATED"/>
    <property type="match status" value="1"/>
</dbReference>
<dbReference type="SUPFAM" id="SSF50118">
    <property type="entry name" value="Cell growth inhibitor/plasmid maintenance toxic component"/>
    <property type="match status" value="1"/>
</dbReference>
<name>A0A2P7B1Z7_9HYPH</name>
<evidence type="ECO:0000313" key="1">
    <source>
        <dbReference type="EMBL" id="PSH60515.1"/>
    </source>
</evidence>
<dbReference type="Pfam" id="PF02452">
    <property type="entry name" value="PemK_toxin"/>
    <property type="match status" value="1"/>
</dbReference>
<dbReference type="GO" id="GO:0006402">
    <property type="term" value="P:mRNA catabolic process"/>
    <property type="evidence" value="ECO:0007669"/>
    <property type="project" value="TreeGrafter"/>
</dbReference>
<dbReference type="PANTHER" id="PTHR33988:SF3">
    <property type="entry name" value="ENDORIBONUCLEASE TOXIN CHPB-RELATED"/>
    <property type="match status" value="1"/>
</dbReference>
<dbReference type="InterPro" id="IPR003477">
    <property type="entry name" value="PemK-like"/>
</dbReference>
<comment type="caution">
    <text evidence="1">The sequence shown here is derived from an EMBL/GenBank/DDBJ whole genome shotgun (WGS) entry which is preliminary data.</text>
</comment>
<keyword evidence="2" id="KW-1185">Reference proteome</keyword>
<dbReference type="InterPro" id="IPR011067">
    <property type="entry name" value="Plasmid_toxin/cell-grow_inhib"/>
</dbReference>
<proteinExistence type="predicted"/>
<dbReference type="AlphaFoldDB" id="A0A2P7B1Z7"/>
<dbReference type="GO" id="GO:0004521">
    <property type="term" value="F:RNA endonuclease activity"/>
    <property type="evidence" value="ECO:0007669"/>
    <property type="project" value="TreeGrafter"/>
</dbReference>
<reference evidence="2" key="1">
    <citation type="submission" date="2017-11" db="EMBL/GenBank/DDBJ databases">
        <authorList>
            <person name="Kuznetsova I."/>
            <person name="Sazanova A."/>
            <person name="Chirak E."/>
            <person name="Safronova V."/>
            <person name="Willems A."/>
        </authorList>
    </citation>
    <scope>NUCLEOTIDE SEQUENCE [LARGE SCALE GENOMIC DNA]</scope>
    <source>
        <strain evidence="2">PEPV15</strain>
    </source>
</reference>
<accession>A0A2P7B1Z7</accession>